<dbReference type="InterPro" id="IPR036259">
    <property type="entry name" value="MFS_trans_sf"/>
</dbReference>
<keyword evidence="5 7" id="KW-1133">Transmembrane helix</keyword>
<keyword evidence="2" id="KW-0813">Transport</keyword>
<evidence type="ECO:0000313" key="9">
    <source>
        <dbReference type="EMBL" id="QOR04340.1"/>
    </source>
</evidence>
<dbReference type="Pfam" id="PF07690">
    <property type="entry name" value="MFS_1"/>
    <property type="match status" value="1"/>
</dbReference>
<keyword evidence="10" id="KW-1185">Reference proteome</keyword>
<feature type="transmembrane region" description="Helical" evidence="7">
    <location>
        <begin position="300"/>
        <end position="321"/>
    </location>
</feature>
<feature type="transmembrane region" description="Helical" evidence="7">
    <location>
        <begin position="103"/>
        <end position="127"/>
    </location>
</feature>
<dbReference type="SUPFAM" id="SSF103473">
    <property type="entry name" value="MFS general substrate transporter"/>
    <property type="match status" value="1"/>
</dbReference>
<evidence type="ECO:0000256" key="6">
    <source>
        <dbReference type="ARBA" id="ARBA00023136"/>
    </source>
</evidence>
<feature type="transmembrane region" description="Helical" evidence="7">
    <location>
        <begin position="78"/>
        <end position="97"/>
    </location>
</feature>
<gene>
    <name evidence="9" type="ORF">A0071_09355</name>
</gene>
<accession>A0ABX6TYY2</accession>
<feature type="domain" description="Major facilitator superfamily (MFS) profile" evidence="8">
    <location>
        <begin position="7"/>
        <end position="388"/>
    </location>
</feature>
<dbReference type="RefSeq" id="WP_027305365.1">
    <property type="nucleotide sequence ID" value="NZ_CP063091.1"/>
</dbReference>
<proteinExistence type="predicted"/>
<evidence type="ECO:0000256" key="1">
    <source>
        <dbReference type="ARBA" id="ARBA00004651"/>
    </source>
</evidence>
<name>A0ABX6TYY2_9BACT</name>
<dbReference type="Proteomes" id="UP000594874">
    <property type="component" value="Chromosome"/>
</dbReference>
<evidence type="ECO:0000256" key="4">
    <source>
        <dbReference type="ARBA" id="ARBA00022692"/>
    </source>
</evidence>
<keyword evidence="3" id="KW-1003">Cell membrane</keyword>
<feature type="transmembrane region" description="Helical" evidence="7">
    <location>
        <begin position="242"/>
        <end position="264"/>
    </location>
</feature>
<keyword evidence="4 7" id="KW-0812">Transmembrane</keyword>
<dbReference type="EMBL" id="CP063091">
    <property type="protein sequence ID" value="QOR04340.1"/>
    <property type="molecule type" value="Genomic_DNA"/>
</dbReference>
<feature type="transmembrane region" description="Helical" evidence="7">
    <location>
        <begin position="341"/>
        <end position="358"/>
    </location>
</feature>
<dbReference type="InterPro" id="IPR001958">
    <property type="entry name" value="Tet-R_TetA/multi-R_MdtG-like"/>
</dbReference>
<evidence type="ECO:0000313" key="10">
    <source>
        <dbReference type="Proteomes" id="UP000594874"/>
    </source>
</evidence>
<feature type="transmembrane region" description="Helical" evidence="7">
    <location>
        <begin position="205"/>
        <end position="222"/>
    </location>
</feature>
<evidence type="ECO:0000256" key="3">
    <source>
        <dbReference type="ARBA" id="ARBA00022475"/>
    </source>
</evidence>
<evidence type="ECO:0000259" key="8">
    <source>
        <dbReference type="PROSITE" id="PS50850"/>
    </source>
</evidence>
<dbReference type="PANTHER" id="PTHR43414">
    <property type="entry name" value="MULTIDRUG RESISTANCE PROTEIN MDTG"/>
    <property type="match status" value="1"/>
</dbReference>
<dbReference type="Gene3D" id="1.20.1250.20">
    <property type="entry name" value="MFS general substrate transporter like domains"/>
    <property type="match status" value="2"/>
</dbReference>
<dbReference type="InterPro" id="IPR011701">
    <property type="entry name" value="MFS"/>
</dbReference>
<keyword evidence="6 7" id="KW-0472">Membrane</keyword>
<protein>
    <submittedName>
        <fullName evidence="9">MFS transporter</fullName>
    </submittedName>
</protein>
<feature type="transmembrane region" description="Helical" evidence="7">
    <location>
        <begin position="166"/>
        <end position="185"/>
    </location>
</feature>
<reference evidence="9 10" key="1">
    <citation type="submission" date="2020-10" db="EMBL/GenBank/DDBJ databases">
        <title>Campylobacter and Helicobacter PacBio genomes.</title>
        <authorList>
            <person name="Lane C."/>
        </authorList>
    </citation>
    <scope>NUCLEOTIDE SEQUENCE [LARGE SCALE GENOMIC DNA]</scope>
    <source>
        <strain evidence="9 10">2010D-8469</strain>
    </source>
</reference>
<sequence length="394" mass="42878">MNSFKRTLLVCWLGVFTTNMGLSQIAPILPLYLRELGLKDHADIAFFSGLGFGITPLFVAIFSPLWAFLAAKYGYKSMLLRASLGMSISTFCLSFANSGVDVVIIRALMGVVAGFTSAAVVFIAVIFPKSKVAYALGTLSTASISGSLIGPLFGGIVAEFLSIRSVFYLIAFFIACSFITIYFFIDEKRILKKQEKSTGTIKQNIFLILTLFIATFFIQFGVSGTMPILTLLVEQIYQGEKIAFWAGIVVASSGISNLLFATKLGKIADKTGPSKIIFIALLFSGLMFYLQAIAHNVYMLILVRLFLGIGLGGLVPCINALLKKSINTKNLSLAFGINQSAYYLGNFSGSFGNGILAGKFGVQFVFLMICILFISNALLFLLLNKKRIFSNKDL</sequence>
<feature type="transmembrane region" description="Helical" evidence="7">
    <location>
        <begin position="364"/>
        <end position="383"/>
    </location>
</feature>
<feature type="transmembrane region" description="Helical" evidence="7">
    <location>
        <begin position="276"/>
        <end position="294"/>
    </location>
</feature>
<comment type="subcellular location">
    <subcellularLocation>
        <location evidence="1">Cell membrane</location>
        <topology evidence="1">Multi-pass membrane protein</topology>
    </subcellularLocation>
</comment>
<dbReference type="PRINTS" id="PR01035">
    <property type="entry name" value="TCRTETA"/>
</dbReference>
<feature type="transmembrane region" description="Helical" evidence="7">
    <location>
        <begin position="134"/>
        <end position="154"/>
    </location>
</feature>
<dbReference type="InterPro" id="IPR020846">
    <property type="entry name" value="MFS_dom"/>
</dbReference>
<dbReference type="PROSITE" id="PS50850">
    <property type="entry name" value="MFS"/>
    <property type="match status" value="1"/>
</dbReference>
<evidence type="ECO:0000256" key="7">
    <source>
        <dbReference type="SAM" id="Phobius"/>
    </source>
</evidence>
<dbReference type="PANTHER" id="PTHR43414:SF6">
    <property type="entry name" value="MULTIDRUG RESISTANCE PROTEIN MDTG"/>
    <property type="match status" value="1"/>
</dbReference>
<organism evidence="9 10">
    <name type="scientific">Campylobacter cuniculorum</name>
    <dbReference type="NCBI Taxonomy" id="374106"/>
    <lineage>
        <taxon>Bacteria</taxon>
        <taxon>Pseudomonadati</taxon>
        <taxon>Campylobacterota</taxon>
        <taxon>Epsilonproteobacteria</taxon>
        <taxon>Campylobacterales</taxon>
        <taxon>Campylobacteraceae</taxon>
        <taxon>Campylobacter</taxon>
    </lineage>
</organism>
<evidence type="ECO:0000256" key="2">
    <source>
        <dbReference type="ARBA" id="ARBA00022448"/>
    </source>
</evidence>
<evidence type="ECO:0000256" key="5">
    <source>
        <dbReference type="ARBA" id="ARBA00022989"/>
    </source>
</evidence>
<feature type="transmembrane region" description="Helical" evidence="7">
    <location>
        <begin position="47"/>
        <end position="71"/>
    </location>
</feature>